<organism evidence="1">
    <name type="scientific">Dunaliella tertiolecta</name>
    <name type="common">Green alga</name>
    <dbReference type="NCBI Taxonomy" id="3047"/>
    <lineage>
        <taxon>Eukaryota</taxon>
        <taxon>Viridiplantae</taxon>
        <taxon>Chlorophyta</taxon>
        <taxon>core chlorophytes</taxon>
        <taxon>Chlorophyceae</taxon>
        <taxon>CS clade</taxon>
        <taxon>Chlamydomonadales</taxon>
        <taxon>Dunaliellaceae</taxon>
        <taxon>Dunaliella</taxon>
    </lineage>
</organism>
<sequence length="174" mass="17977">MLVGKHACSPSTGAREKGGICRMHSRASTANLPLISATAATLLLAAPAGASSEQFSLSQYNRILDSTDASTASSTVVMESPVARIAAVETAPLLDDLGGNGCMWHGCANGSQLHASTSHLHASTSIPLPQLPLASLLESLSQPLPYYVYGLEAGAATVAALAIWMWQVSFEARG</sequence>
<dbReference type="AlphaFoldDB" id="A0A7S3QPK4"/>
<reference evidence="1" key="1">
    <citation type="submission" date="2021-01" db="EMBL/GenBank/DDBJ databases">
        <authorList>
            <person name="Corre E."/>
            <person name="Pelletier E."/>
            <person name="Niang G."/>
            <person name="Scheremetjew M."/>
            <person name="Finn R."/>
            <person name="Kale V."/>
            <person name="Holt S."/>
            <person name="Cochrane G."/>
            <person name="Meng A."/>
            <person name="Brown T."/>
            <person name="Cohen L."/>
        </authorList>
    </citation>
    <scope>NUCLEOTIDE SEQUENCE</scope>
    <source>
        <strain evidence="1">CCMP1320</strain>
    </source>
</reference>
<evidence type="ECO:0000313" key="1">
    <source>
        <dbReference type="EMBL" id="CAE0488521.1"/>
    </source>
</evidence>
<protein>
    <submittedName>
        <fullName evidence="1">Uncharacterized protein</fullName>
    </submittedName>
</protein>
<accession>A0A7S3QPK4</accession>
<proteinExistence type="predicted"/>
<dbReference type="EMBL" id="HBIP01006866">
    <property type="protein sequence ID" value="CAE0488521.1"/>
    <property type="molecule type" value="Transcribed_RNA"/>
</dbReference>
<name>A0A7S3QPK4_DUNTE</name>
<gene>
    <name evidence="1" type="ORF">DTER00134_LOCUS3585</name>
</gene>